<reference evidence="4" key="1">
    <citation type="submission" date="2020-05" db="EMBL/GenBank/DDBJ databases">
        <authorList>
            <person name="Chiriac C."/>
            <person name="Salcher M."/>
            <person name="Ghai R."/>
            <person name="Kavagutti S V."/>
        </authorList>
    </citation>
    <scope>NUCLEOTIDE SEQUENCE</scope>
</reference>
<dbReference type="EMBL" id="LR796986">
    <property type="protein sequence ID" value="CAB4180655.1"/>
    <property type="molecule type" value="Genomic_DNA"/>
</dbReference>
<protein>
    <submittedName>
        <fullName evidence="4">Intramolecular chaperone auto-processing domain containing protein</fullName>
    </submittedName>
</protein>
<comment type="subcellular location">
    <subcellularLocation>
        <location evidence="1">Virion</location>
    </subcellularLocation>
</comment>
<organism evidence="4">
    <name type="scientific">uncultured Caudovirales phage</name>
    <dbReference type="NCBI Taxonomy" id="2100421"/>
    <lineage>
        <taxon>Viruses</taxon>
        <taxon>Duplodnaviria</taxon>
        <taxon>Heunggongvirae</taxon>
        <taxon>Uroviricota</taxon>
        <taxon>Caudoviricetes</taxon>
        <taxon>Peduoviridae</taxon>
        <taxon>Maltschvirus</taxon>
        <taxon>Maltschvirus maltsch</taxon>
    </lineage>
</organism>
<keyword evidence="2" id="KW-1227">Viral tail protein</keyword>
<evidence type="ECO:0000313" key="4">
    <source>
        <dbReference type="EMBL" id="CAB4180655.1"/>
    </source>
</evidence>
<dbReference type="Pfam" id="PF13884">
    <property type="entry name" value="Peptidase_S74"/>
    <property type="match status" value="1"/>
</dbReference>
<proteinExistence type="predicted"/>
<dbReference type="InterPro" id="IPR030392">
    <property type="entry name" value="S74_ICA"/>
</dbReference>
<gene>
    <name evidence="4" type="ORF">UFOVP1049_75</name>
</gene>
<name>A0A6J5QI57_9CAUD</name>
<evidence type="ECO:0000256" key="2">
    <source>
        <dbReference type="ARBA" id="ARBA00022732"/>
    </source>
</evidence>
<feature type="domain" description="Peptidase S74" evidence="3">
    <location>
        <begin position="386"/>
        <end position="480"/>
    </location>
</feature>
<dbReference type="GO" id="GO:0098015">
    <property type="term" value="C:virus tail"/>
    <property type="evidence" value="ECO:0007669"/>
    <property type="project" value="UniProtKB-KW"/>
</dbReference>
<evidence type="ECO:0000256" key="1">
    <source>
        <dbReference type="ARBA" id="ARBA00004328"/>
    </source>
</evidence>
<sequence>MTVNYTTNLSLGQPVTGTESGTWGDDVNNSITSYLDIAIAGGLAVTVTTADVTLTLTQGTSSATNIGSTTAQYAILNVSGAMTAARNLIVPSSSRIYLINNNTTGGFALTVKGSATSGVTLVNGEKAHVFWNGTDYAKMSNASGGAGVFSSITNSGLTSGRVVYSTTGGLETDSAGLTFDGTNFATTGTATATKLIPTGSSATGNGLYLPAANSVGISTNGTNAVYIDSTQNVGIGTSSPSSKLQVFASSIPEIRIQSGSFQPALSFYTDNTTAVARNWAIIADNVAYGDLTFQQSNALGGNPITAGTTRMTIDSSGNLLVGTTSVLNTSLFSLAGNFALSGTQMNMAPSADFEFVQRSAFKMLFYVNAATVVANLSITGVWTNASDARYKENITDSPYGLATVMALKPRAYNLINLEDKPQIGFIAQEVIDLVPEVVESVHNSVTNEDRYTLSYGNMVAVLTKAIQEQQALITSLTARIEALESKEIS</sequence>
<accession>A0A6J5QI57</accession>
<dbReference type="PROSITE" id="PS51688">
    <property type="entry name" value="ICA"/>
    <property type="match status" value="1"/>
</dbReference>
<evidence type="ECO:0000259" key="3">
    <source>
        <dbReference type="PROSITE" id="PS51688"/>
    </source>
</evidence>
<keyword evidence="2" id="KW-0946">Virion</keyword>